<dbReference type="AlphaFoldDB" id="A0A290S5P8"/>
<name>A0A290S5P8_9GAMM</name>
<gene>
    <name evidence="1" type="ORF">PARC_a2010</name>
</gene>
<sequence>MVLNILFKWLVKLALYGQALLTYHTPLTSIIFKAKRVRERNE</sequence>
<accession>A0A290S5P8</accession>
<protein>
    <submittedName>
        <fullName evidence="1">Uncharacterized protein</fullName>
    </submittedName>
</protein>
<proteinExistence type="predicted"/>
<dbReference type="EMBL" id="CP011025">
    <property type="protein sequence ID" value="ATC86550.1"/>
    <property type="molecule type" value="Genomic_DNA"/>
</dbReference>
<dbReference type="KEGG" id="part:PARC_a2010"/>
<evidence type="ECO:0000313" key="2">
    <source>
        <dbReference type="Proteomes" id="UP000016505"/>
    </source>
</evidence>
<evidence type="ECO:0000313" key="1">
    <source>
        <dbReference type="EMBL" id="ATC86550.1"/>
    </source>
</evidence>
<dbReference type="Proteomes" id="UP000016505">
    <property type="component" value="Chromosome I"/>
</dbReference>
<reference evidence="1 2" key="1">
    <citation type="journal article" date="2012" name="J. Bacteriol.">
        <title>Genome sequences of type strains of seven species of the marine bacterium Pseudoalteromonas.</title>
        <authorList>
            <person name="Xie B.B."/>
            <person name="Shu Y.L."/>
            <person name="Qin Q.L."/>
            <person name="Rong J.C."/>
            <person name="Zhang X.Y."/>
            <person name="Chen X.L."/>
            <person name="Shi M."/>
            <person name="He H.L."/>
            <person name="Zhou B.C."/>
            <person name="Zhang Y.Z."/>
        </authorList>
    </citation>
    <scope>NUCLEOTIDE SEQUENCE [LARGE SCALE GENOMIC DNA]</scope>
    <source>
        <strain evidence="1 2">A 37-1-2</strain>
    </source>
</reference>
<organism evidence="1 2">
    <name type="scientific">Pseudoalteromonas arctica A 37-1-2</name>
    <dbReference type="NCBI Taxonomy" id="1117313"/>
    <lineage>
        <taxon>Bacteria</taxon>
        <taxon>Pseudomonadati</taxon>
        <taxon>Pseudomonadota</taxon>
        <taxon>Gammaproteobacteria</taxon>
        <taxon>Alteromonadales</taxon>
        <taxon>Pseudoalteromonadaceae</taxon>
        <taxon>Pseudoalteromonas</taxon>
    </lineage>
</organism>